<evidence type="ECO:0000256" key="4">
    <source>
        <dbReference type="ARBA" id="ARBA00023015"/>
    </source>
</evidence>
<keyword evidence="6" id="KW-0010">Activator</keyword>
<proteinExistence type="inferred from homology"/>
<protein>
    <recommendedName>
        <fullName evidence="10">Transcription factor E2F7</fullName>
    </recommendedName>
</protein>
<reference evidence="15" key="1">
    <citation type="submission" date="2021-01" db="EMBL/GenBank/DDBJ databases">
        <authorList>
            <person name="Zahm M."/>
            <person name="Roques C."/>
            <person name="Cabau C."/>
            <person name="Klopp C."/>
            <person name="Donnadieu C."/>
            <person name="Jouanno E."/>
            <person name="Lampietro C."/>
            <person name="Louis A."/>
            <person name="Herpin A."/>
            <person name="Echchiki A."/>
            <person name="Berthelot C."/>
            <person name="Parey E."/>
            <person name="Roest-Crollius H."/>
            <person name="Braasch I."/>
            <person name="Postlethwait J."/>
            <person name="Bobe J."/>
            <person name="Montfort J."/>
            <person name="Bouchez O."/>
            <person name="Begum T."/>
            <person name="Mejri S."/>
            <person name="Adams A."/>
            <person name="Chen W.-J."/>
            <person name="Guiguen Y."/>
        </authorList>
    </citation>
    <scope>NUCLEOTIDE SEQUENCE</scope>
    <source>
        <strain evidence="15">YG-15Mar2019-1</strain>
        <tissue evidence="15">Brain</tissue>
    </source>
</reference>
<evidence type="ECO:0000256" key="1">
    <source>
        <dbReference type="ARBA" id="ARBA00004123"/>
    </source>
</evidence>
<feature type="region of interest" description="Disordered" evidence="13">
    <location>
        <begin position="231"/>
        <end position="262"/>
    </location>
</feature>
<dbReference type="OrthoDB" id="5318at2759"/>
<dbReference type="SMART" id="SM01372">
    <property type="entry name" value="E2F_TDP"/>
    <property type="match status" value="2"/>
</dbReference>
<dbReference type="Proteomes" id="UP001046870">
    <property type="component" value="Chromosome 25"/>
</dbReference>
<feature type="region of interest" description="Disordered" evidence="13">
    <location>
        <begin position="402"/>
        <end position="464"/>
    </location>
</feature>
<feature type="compositionally biased region" description="Basic and acidic residues" evidence="13">
    <location>
        <begin position="514"/>
        <end position="524"/>
    </location>
</feature>
<comment type="caution">
    <text evidence="15">The sequence shown here is derived from an EMBL/GenBank/DDBJ whole genome shotgun (WGS) entry which is preliminary data.</text>
</comment>
<feature type="region of interest" description="Disordered" evidence="13">
    <location>
        <begin position="346"/>
        <end position="378"/>
    </location>
</feature>
<evidence type="ECO:0000313" key="15">
    <source>
        <dbReference type="EMBL" id="KAG7454674.1"/>
    </source>
</evidence>
<evidence type="ECO:0000313" key="16">
    <source>
        <dbReference type="Proteomes" id="UP001046870"/>
    </source>
</evidence>
<dbReference type="GO" id="GO:0008045">
    <property type="term" value="P:motor neuron axon guidance"/>
    <property type="evidence" value="ECO:0007669"/>
    <property type="project" value="UniProtKB-ARBA"/>
</dbReference>
<evidence type="ECO:0000256" key="6">
    <source>
        <dbReference type="ARBA" id="ARBA00023159"/>
    </source>
</evidence>
<evidence type="ECO:0000256" key="12">
    <source>
        <dbReference type="RuleBase" id="RU003796"/>
    </source>
</evidence>
<evidence type="ECO:0000256" key="10">
    <source>
        <dbReference type="ARBA" id="ARBA00039675"/>
    </source>
</evidence>
<organism evidence="15 16">
    <name type="scientific">Megalops atlanticus</name>
    <name type="common">Tarpon</name>
    <name type="synonym">Clupea gigantea</name>
    <dbReference type="NCBI Taxonomy" id="7932"/>
    <lineage>
        <taxon>Eukaryota</taxon>
        <taxon>Metazoa</taxon>
        <taxon>Chordata</taxon>
        <taxon>Craniata</taxon>
        <taxon>Vertebrata</taxon>
        <taxon>Euteleostomi</taxon>
        <taxon>Actinopterygii</taxon>
        <taxon>Neopterygii</taxon>
        <taxon>Teleostei</taxon>
        <taxon>Elopiformes</taxon>
        <taxon>Megalopidae</taxon>
        <taxon>Megalops</taxon>
    </lineage>
</organism>
<dbReference type="PANTHER" id="PTHR12081:SF25">
    <property type="entry name" value="TRANSCRIPTION FACTOR E2F7"/>
    <property type="match status" value="1"/>
</dbReference>
<evidence type="ECO:0000259" key="14">
    <source>
        <dbReference type="SMART" id="SM01372"/>
    </source>
</evidence>
<evidence type="ECO:0000256" key="2">
    <source>
        <dbReference type="ARBA" id="ARBA00010940"/>
    </source>
</evidence>
<feature type="region of interest" description="Disordered" evidence="13">
    <location>
        <begin position="16"/>
        <end position="35"/>
    </location>
</feature>
<dbReference type="Gene3D" id="1.10.10.10">
    <property type="entry name" value="Winged helix-like DNA-binding domain superfamily/Winged helix DNA-binding domain"/>
    <property type="match status" value="2"/>
</dbReference>
<comment type="function">
    <text evidence="11">Atypical E2F transcription factor that participates in various processes such as angiogenesis and polyploidization of specialized cells. Mainly acts as a transcription repressor that binds DNA independently of DP proteins and specifically recognizes the E2 recognition site 5'-TTTC[CG]CGC-3'. Directly represses transcription of classical E2F transcription factors such as e2f1. Acts as a regulator of S-phase by recognizing and binding the E2-related site 5'-TTCCCGCC-3' and mediating repression of G1/S-regulated genes. Acts as a promoter of sprouting angiogenesis, possibly by acting as a transcription activator and promoting expression of vegfa.</text>
</comment>
<dbReference type="PANTHER" id="PTHR12081">
    <property type="entry name" value="TRANSCRIPTION FACTOR E2F"/>
    <property type="match status" value="1"/>
</dbReference>
<gene>
    <name evidence="15" type="ORF">MATL_G00262300</name>
</gene>
<dbReference type="FunFam" id="1.10.10.10:FF:000100">
    <property type="entry name" value="E2F transcription factor 8"/>
    <property type="match status" value="1"/>
</dbReference>
<dbReference type="InterPro" id="IPR036390">
    <property type="entry name" value="WH_DNA-bd_sf"/>
</dbReference>
<dbReference type="FunFam" id="1.10.10.10:FF:000073">
    <property type="entry name" value="E2F transcription factor 8"/>
    <property type="match status" value="1"/>
</dbReference>
<feature type="domain" description="E2F/DP family winged-helix DNA-binding" evidence="14">
    <location>
        <begin position="131"/>
        <end position="200"/>
    </location>
</feature>
<feature type="compositionally biased region" description="Polar residues" evidence="13">
    <location>
        <begin position="357"/>
        <end position="368"/>
    </location>
</feature>
<dbReference type="InterPro" id="IPR015633">
    <property type="entry name" value="E2F"/>
</dbReference>
<dbReference type="GO" id="GO:0001946">
    <property type="term" value="P:lymphangiogenesis"/>
    <property type="evidence" value="ECO:0007669"/>
    <property type="project" value="UniProtKB-ARBA"/>
</dbReference>
<dbReference type="InterPro" id="IPR003316">
    <property type="entry name" value="E2F_WHTH_DNA-bd_dom"/>
</dbReference>
<keyword evidence="5 12" id="KW-0238">DNA-binding</keyword>
<keyword evidence="3" id="KW-0678">Repressor</keyword>
<dbReference type="Pfam" id="PF02319">
    <property type="entry name" value="WHD_E2F_TDP"/>
    <property type="match status" value="2"/>
</dbReference>
<feature type="region of interest" description="Disordered" evidence="13">
    <location>
        <begin position="487"/>
        <end position="575"/>
    </location>
</feature>
<evidence type="ECO:0000256" key="13">
    <source>
        <dbReference type="SAM" id="MobiDB-lite"/>
    </source>
</evidence>
<evidence type="ECO:0000256" key="3">
    <source>
        <dbReference type="ARBA" id="ARBA00022491"/>
    </source>
</evidence>
<accession>A0A9D3PC72</accession>
<comment type="similarity">
    <text evidence="2 12">Belongs to the E2F/DP family.</text>
</comment>
<evidence type="ECO:0000256" key="7">
    <source>
        <dbReference type="ARBA" id="ARBA00023163"/>
    </source>
</evidence>
<feature type="compositionally biased region" description="Polar residues" evidence="13">
    <location>
        <begin position="490"/>
        <end position="507"/>
    </location>
</feature>
<dbReference type="GO" id="GO:0002040">
    <property type="term" value="P:sprouting angiogenesis"/>
    <property type="evidence" value="ECO:0007669"/>
    <property type="project" value="UniProtKB-ARBA"/>
</dbReference>
<evidence type="ECO:0000256" key="9">
    <source>
        <dbReference type="ARBA" id="ARBA00023306"/>
    </source>
</evidence>
<keyword evidence="7 12" id="KW-0804">Transcription</keyword>
<dbReference type="InterPro" id="IPR036388">
    <property type="entry name" value="WH-like_DNA-bd_sf"/>
</dbReference>
<keyword evidence="8 12" id="KW-0539">Nucleus</keyword>
<keyword evidence="9" id="KW-0131">Cell cycle</keyword>
<dbReference type="SUPFAM" id="SSF46785">
    <property type="entry name" value="Winged helix' DNA-binding domain"/>
    <property type="match status" value="2"/>
</dbReference>
<dbReference type="GO" id="GO:0045892">
    <property type="term" value="P:negative regulation of DNA-templated transcription"/>
    <property type="evidence" value="ECO:0007669"/>
    <property type="project" value="UniProtKB-ARBA"/>
</dbReference>
<keyword evidence="4 12" id="KW-0805">Transcription regulation</keyword>
<dbReference type="GO" id="GO:0090575">
    <property type="term" value="C:RNA polymerase II transcription regulator complex"/>
    <property type="evidence" value="ECO:0007669"/>
    <property type="project" value="TreeGrafter"/>
</dbReference>
<evidence type="ECO:0000256" key="5">
    <source>
        <dbReference type="ARBA" id="ARBA00023125"/>
    </source>
</evidence>
<feature type="region of interest" description="Disordered" evidence="13">
    <location>
        <begin position="692"/>
        <end position="769"/>
    </location>
</feature>
<dbReference type="GO" id="GO:0045944">
    <property type="term" value="P:positive regulation of transcription by RNA polymerase II"/>
    <property type="evidence" value="ECO:0007669"/>
    <property type="project" value="UniProtKB-ARBA"/>
</dbReference>
<dbReference type="GO" id="GO:0000978">
    <property type="term" value="F:RNA polymerase II cis-regulatory region sequence-specific DNA binding"/>
    <property type="evidence" value="ECO:0007669"/>
    <property type="project" value="InterPro"/>
</dbReference>
<comment type="subcellular location">
    <subcellularLocation>
        <location evidence="1 12">Nucleus</location>
    </subcellularLocation>
</comment>
<sequence length="769" mass="81831">MEIECLALKDLISPRKRKADLDGDESSNQKENVCVEQASKVPAARKGQTPEQVLITPSKCADRALPEPLTPTANLKVLISAASPDMRDREMKKVLFQPVENGREVMAPLDDSSQCDAVDDITDEFEQRPSRKQKSLGLLCQKFLSLYPDYPPPSETTSISLDEVATSLGVERRRIYDIVNVLESLLLVSRVAKNQYLWHGRHELQQTLRDLQGKGRRQQYHLQMDKIRVCGTGPSAQTEQGTAQPGEENEDAGSGTASQRKDKSLRIMSQKFVMLFLVSETRTVTLDVAAKILIEESQDTGSHSKYKTKVRRLYDIANILTSLALIQKVYVKEERGRKPAFRWIGPTEFHTHGGPASLTTQKGTSSVPRSPCEDQAGCASMGSKDAVRQLQFREDKVARHCSGPQDLTLRSPTMIPSPPPAPQAAHIISKASSQSLPPPCPEPIPAGLFPGFAPPKGEAEHHPQHPAAYLPCLSQASMVMVYGGRGLQGSGSASEGQRSPSSGSRQTFLGKRKTSGEEGQEAKRGGAAPTEAAPSQKKILGGQTGGENSSPKASPKHSLQYPSMHHKEEAPPVKAGRHATLPSHYLYVPNSSGLNGLNFLFSAGHAPNGLALPPGAVPALAVPYLLVPSSTLSHYQLIPSGSAADCIGPQGKINLGVSAAVSPAHFVVGSGSVAVSGTAGIGGAPSGMPGMKPPVSCGVGPSDSPAEPGQPLALIRTEPRTPLTPKEASSPGSLAFFQTPGSLGPAVPSAARRRGSAQRRLDVGQPQAS</sequence>
<name>A0A9D3PC72_MEGAT</name>
<dbReference type="GO" id="GO:0000981">
    <property type="term" value="F:DNA-binding transcription factor activity, RNA polymerase II-specific"/>
    <property type="evidence" value="ECO:0007669"/>
    <property type="project" value="TreeGrafter"/>
</dbReference>
<evidence type="ECO:0000256" key="11">
    <source>
        <dbReference type="ARBA" id="ARBA00058973"/>
    </source>
</evidence>
<feature type="compositionally biased region" description="Polar residues" evidence="13">
    <location>
        <begin position="234"/>
        <end position="243"/>
    </location>
</feature>
<dbReference type="EMBL" id="JAFDVH010000025">
    <property type="protein sequence ID" value="KAG7454674.1"/>
    <property type="molecule type" value="Genomic_DNA"/>
</dbReference>
<dbReference type="AlphaFoldDB" id="A0A9D3PC72"/>
<feature type="domain" description="E2F/DP family winged-helix DNA-binding" evidence="14">
    <location>
        <begin position="260"/>
        <end position="345"/>
    </location>
</feature>
<keyword evidence="16" id="KW-1185">Reference proteome</keyword>
<evidence type="ECO:0000256" key="8">
    <source>
        <dbReference type="ARBA" id="ARBA00023242"/>
    </source>
</evidence>